<evidence type="ECO:0000259" key="6">
    <source>
        <dbReference type="PROSITE" id="PS50249"/>
    </source>
</evidence>
<dbReference type="NCBIfam" id="NF000642">
    <property type="entry name" value="PRK00024.1"/>
    <property type="match status" value="1"/>
</dbReference>
<dbReference type="PROSITE" id="PS50249">
    <property type="entry name" value="MPN"/>
    <property type="match status" value="1"/>
</dbReference>
<name>A0A0F9G6N7_9ZZZZ</name>
<comment type="caution">
    <text evidence="7">The sequence shown here is derived from an EMBL/GenBank/DDBJ whole genome shotgun (WGS) entry which is preliminary data.</text>
</comment>
<feature type="domain" description="MPN" evidence="6">
    <location>
        <begin position="104"/>
        <end position="226"/>
    </location>
</feature>
<dbReference type="Pfam" id="PF04002">
    <property type="entry name" value="RadC"/>
    <property type="match status" value="1"/>
</dbReference>
<keyword evidence="4" id="KW-0862">Zinc</keyword>
<keyword evidence="2" id="KW-0479">Metal-binding</keyword>
<dbReference type="NCBIfam" id="TIGR00608">
    <property type="entry name" value="radc"/>
    <property type="match status" value="1"/>
</dbReference>
<dbReference type="InterPro" id="IPR010994">
    <property type="entry name" value="RuvA_2-like"/>
</dbReference>
<gene>
    <name evidence="7" type="ORF">LCGC14_1864200</name>
</gene>
<keyword evidence="5" id="KW-0482">Metalloprotease</keyword>
<proteinExistence type="predicted"/>
<organism evidence="7">
    <name type="scientific">marine sediment metagenome</name>
    <dbReference type="NCBI Taxonomy" id="412755"/>
    <lineage>
        <taxon>unclassified sequences</taxon>
        <taxon>metagenomes</taxon>
        <taxon>ecological metagenomes</taxon>
    </lineage>
</organism>
<dbReference type="CDD" id="cd08071">
    <property type="entry name" value="MPN_DUF2466"/>
    <property type="match status" value="1"/>
</dbReference>
<reference evidence="7" key="1">
    <citation type="journal article" date="2015" name="Nature">
        <title>Complex archaea that bridge the gap between prokaryotes and eukaryotes.</title>
        <authorList>
            <person name="Spang A."/>
            <person name="Saw J.H."/>
            <person name="Jorgensen S.L."/>
            <person name="Zaremba-Niedzwiedzka K."/>
            <person name="Martijn J."/>
            <person name="Lind A.E."/>
            <person name="van Eijk R."/>
            <person name="Schleper C."/>
            <person name="Guy L."/>
            <person name="Ettema T.J."/>
        </authorList>
    </citation>
    <scope>NUCLEOTIDE SEQUENCE</scope>
</reference>
<dbReference type="EMBL" id="LAZR01018912">
    <property type="protein sequence ID" value="KKL94484.1"/>
    <property type="molecule type" value="Genomic_DNA"/>
</dbReference>
<dbReference type="PANTHER" id="PTHR30471">
    <property type="entry name" value="DNA REPAIR PROTEIN RADC"/>
    <property type="match status" value="1"/>
</dbReference>
<evidence type="ECO:0000313" key="7">
    <source>
        <dbReference type="EMBL" id="KKL94484.1"/>
    </source>
</evidence>
<dbReference type="SUPFAM" id="SSF47781">
    <property type="entry name" value="RuvA domain 2-like"/>
    <property type="match status" value="1"/>
</dbReference>
<dbReference type="AlphaFoldDB" id="A0A0F9G6N7"/>
<dbReference type="InterPro" id="IPR037518">
    <property type="entry name" value="MPN"/>
</dbReference>
<protein>
    <recommendedName>
        <fullName evidence="6">MPN domain-containing protein</fullName>
    </recommendedName>
</protein>
<evidence type="ECO:0000256" key="3">
    <source>
        <dbReference type="ARBA" id="ARBA00022801"/>
    </source>
</evidence>
<dbReference type="GO" id="GO:0006508">
    <property type="term" value="P:proteolysis"/>
    <property type="evidence" value="ECO:0007669"/>
    <property type="project" value="UniProtKB-KW"/>
</dbReference>
<keyword evidence="3" id="KW-0378">Hydrolase</keyword>
<evidence type="ECO:0000256" key="2">
    <source>
        <dbReference type="ARBA" id="ARBA00022723"/>
    </source>
</evidence>
<dbReference type="GO" id="GO:0008237">
    <property type="term" value="F:metallopeptidase activity"/>
    <property type="evidence" value="ECO:0007669"/>
    <property type="project" value="UniProtKB-KW"/>
</dbReference>
<evidence type="ECO:0000256" key="1">
    <source>
        <dbReference type="ARBA" id="ARBA00022670"/>
    </source>
</evidence>
<evidence type="ECO:0000256" key="5">
    <source>
        <dbReference type="ARBA" id="ARBA00023049"/>
    </source>
</evidence>
<evidence type="ECO:0000256" key="4">
    <source>
        <dbReference type="ARBA" id="ARBA00022833"/>
    </source>
</evidence>
<dbReference type="Gene3D" id="3.40.140.10">
    <property type="entry name" value="Cytidine Deaminase, domain 2"/>
    <property type="match status" value="1"/>
</dbReference>
<dbReference type="InterPro" id="IPR001405">
    <property type="entry name" value="UPF0758"/>
</dbReference>
<sequence length="226" mass="25846">MEKPHYQGHRARLRERFRKTGFEGFQDYEALELLLTYAVPRRDVKPLAKRLIKRYGSMQGVFDAPFEELLNEDGLTENSATYLKALKDCATLYLRARSRREGTAIAGTGALLDYCRVKMAGLKDEQFMAVFLDSANEVIADEVIQEGTVNQSVVYPRKVMERALHYKATALIFVHNHPSGACRPSKEDKLITSELVRVARGLQITVHDHLIICRDGYYSFRERGQM</sequence>
<dbReference type="InterPro" id="IPR020891">
    <property type="entry name" value="UPF0758_CS"/>
</dbReference>
<accession>A0A0F9G6N7</accession>
<dbReference type="InterPro" id="IPR025657">
    <property type="entry name" value="RadC_JAB"/>
</dbReference>
<dbReference type="PANTHER" id="PTHR30471:SF3">
    <property type="entry name" value="UPF0758 PROTEIN YEES-RELATED"/>
    <property type="match status" value="1"/>
</dbReference>
<dbReference type="PROSITE" id="PS01302">
    <property type="entry name" value="UPF0758"/>
    <property type="match status" value="1"/>
</dbReference>
<dbReference type="GO" id="GO:0046872">
    <property type="term" value="F:metal ion binding"/>
    <property type="evidence" value="ECO:0007669"/>
    <property type="project" value="UniProtKB-KW"/>
</dbReference>
<keyword evidence="1" id="KW-0645">Protease</keyword>